<comment type="caution">
    <text evidence="1">The sequence shown here is derived from an EMBL/GenBank/DDBJ whole genome shotgun (WGS) entry which is preliminary data.</text>
</comment>
<reference evidence="2" key="1">
    <citation type="journal article" date="2019" name="Int. J. Syst. Evol. Microbiol.">
        <title>The Global Catalogue of Microorganisms (GCM) 10K type strain sequencing project: providing services to taxonomists for standard genome sequencing and annotation.</title>
        <authorList>
            <consortium name="The Broad Institute Genomics Platform"/>
            <consortium name="The Broad Institute Genome Sequencing Center for Infectious Disease"/>
            <person name="Wu L."/>
            <person name="Ma J."/>
        </authorList>
    </citation>
    <scope>NUCLEOTIDE SEQUENCE [LARGE SCALE GENOMIC DNA]</scope>
    <source>
        <strain evidence="2">JCM 14969</strain>
    </source>
</reference>
<evidence type="ECO:0000313" key="1">
    <source>
        <dbReference type="EMBL" id="GAA1579570.1"/>
    </source>
</evidence>
<sequence length="107" mass="12056">MGTAYLGLDQEPRGEPVKYALREFGLRAERIQWELRDGAHAIDNHDGSFVELTRPRDIAEWIRLADERSEPRREIRSIDRTPVVVGHASQYCELSIPLVANGASIGS</sequence>
<organism evidence="1 2">
    <name type="scientific">Kribbella sancticallisti</name>
    <dbReference type="NCBI Taxonomy" id="460087"/>
    <lineage>
        <taxon>Bacteria</taxon>
        <taxon>Bacillati</taxon>
        <taxon>Actinomycetota</taxon>
        <taxon>Actinomycetes</taxon>
        <taxon>Propionibacteriales</taxon>
        <taxon>Kribbellaceae</taxon>
        <taxon>Kribbella</taxon>
    </lineage>
</organism>
<accession>A0ABP4PHV7</accession>
<dbReference type="Proteomes" id="UP001500393">
    <property type="component" value="Unassembled WGS sequence"/>
</dbReference>
<gene>
    <name evidence="1" type="ORF">GCM10009789_36650</name>
</gene>
<keyword evidence="2" id="KW-1185">Reference proteome</keyword>
<name>A0ABP4PHV7_9ACTN</name>
<protein>
    <submittedName>
        <fullName evidence="1">Uncharacterized protein</fullName>
    </submittedName>
</protein>
<dbReference type="EMBL" id="BAAAOS010000020">
    <property type="protein sequence ID" value="GAA1579570.1"/>
    <property type="molecule type" value="Genomic_DNA"/>
</dbReference>
<evidence type="ECO:0000313" key="2">
    <source>
        <dbReference type="Proteomes" id="UP001500393"/>
    </source>
</evidence>
<proteinExistence type="predicted"/>